<feature type="transmembrane region" description="Helical" evidence="1">
    <location>
        <begin position="76"/>
        <end position="97"/>
    </location>
</feature>
<gene>
    <name evidence="2" type="ORF">ACFSKW_52395</name>
</gene>
<evidence type="ECO:0000313" key="3">
    <source>
        <dbReference type="Proteomes" id="UP001597368"/>
    </source>
</evidence>
<evidence type="ECO:0008006" key="4">
    <source>
        <dbReference type="Google" id="ProtNLM"/>
    </source>
</evidence>
<proteinExistence type="predicted"/>
<protein>
    <recommendedName>
        <fullName evidence="4">DUF3592 domain-containing protein</fullName>
    </recommendedName>
</protein>
<name>A0ABW4TDH7_9ACTN</name>
<organism evidence="2 3">
    <name type="scientific">Nonomuraea mangrovi</name>
    <dbReference type="NCBI Taxonomy" id="2316207"/>
    <lineage>
        <taxon>Bacteria</taxon>
        <taxon>Bacillati</taxon>
        <taxon>Actinomycetota</taxon>
        <taxon>Actinomycetes</taxon>
        <taxon>Streptosporangiales</taxon>
        <taxon>Streptosporangiaceae</taxon>
        <taxon>Nonomuraea</taxon>
    </lineage>
</organism>
<dbReference type="EMBL" id="JBHUFV010000104">
    <property type="protein sequence ID" value="MFD1940088.1"/>
    <property type="molecule type" value="Genomic_DNA"/>
</dbReference>
<dbReference type="RefSeq" id="WP_379582973.1">
    <property type="nucleotide sequence ID" value="NZ_JBHUFV010000104.1"/>
</dbReference>
<feature type="transmembrane region" description="Helical" evidence="1">
    <location>
        <begin position="48"/>
        <end position="69"/>
    </location>
</feature>
<accession>A0ABW4TDH7</accession>
<dbReference type="Proteomes" id="UP001597368">
    <property type="component" value="Unassembled WGS sequence"/>
</dbReference>
<sequence>MRPRPWARRRLDSPARGMLMAVAAPLAGIGLYFGASMLNAYGPSWLDNWVGVLLRLAMTLAAMALIVFTSLYFSQVVVFFGSFIALGIALFAAGRVADALVLAQRGQTTSCAIVAIDSRVEQYTTTDGDGHTTWHTRTVYDHRLDCVAPGIGTMTTGGAAGKVGERIVVAYDPDDRIRVRPAEGAFDYAGPLWTCCLGAAVGIGLRVFSVIRYR</sequence>
<comment type="caution">
    <text evidence="2">The sequence shown here is derived from an EMBL/GenBank/DDBJ whole genome shotgun (WGS) entry which is preliminary data.</text>
</comment>
<reference evidence="3" key="1">
    <citation type="journal article" date="2019" name="Int. J. Syst. Evol. Microbiol.">
        <title>The Global Catalogue of Microorganisms (GCM) 10K type strain sequencing project: providing services to taxonomists for standard genome sequencing and annotation.</title>
        <authorList>
            <consortium name="The Broad Institute Genomics Platform"/>
            <consortium name="The Broad Institute Genome Sequencing Center for Infectious Disease"/>
            <person name="Wu L."/>
            <person name="Ma J."/>
        </authorList>
    </citation>
    <scope>NUCLEOTIDE SEQUENCE [LARGE SCALE GENOMIC DNA]</scope>
    <source>
        <strain evidence="3">ICMP 6774ER</strain>
    </source>
</reference>
<evidence type="ECO:0000256" key="1">
    <source>
        <dbReference type="SAM" id="Phobius"/>
    </source>
</evidence>
<keyword evidence="1" id="KW-0812">Transmembrane</keyword>
<keyword evidence="3" id="KW-1185">Reference proteome</keyword>
<feature type="transmembrane region" description="Helical" evidence="1">
    <location>
        <begin position="188"/>
        <end position="208"/>
    </location>
</feature>
<feature type="transmembrane region" description="Helical" evidence="1">
    <location>
        <begin position="21"/>
        <end position="42"/>
    </location>
</feature>
<keyword evidence="1" id="KW-0472">Membrane</keyword>
<keyword evidence="1" id="KW-1133">Transmembrane helix</keyword>
<evidence type="ECO:0000313" key="2">
    <source>
        <dbReference type="EMBL" id="MFD1940088.1"/>
    </source>
</evidence>